<accession>A0A8X6T4E5</accession>
<dbReference type="FunFam" id="1.20.1250.20:FF:001045">
    <property type="entry name" value="Solute carrier family 17 (sodium phosphate), member 3"/>
    <property type="match status" value="1"/>
</dbReference>
<dbReference type="PANTHER" id="PTHR11662:SF399">
    <property type="entry name" value="FI19708P1-RELATED"/>
    <property type="match status" value="1"/>
</dbReference>
<protein>
    <recommendedName>
        <fullName evidence="8">Major facilitator superfamily (MFS) profile domain-containing protein</fullName>
    </recommendedName>
</protein>
<feature type="transmembrane region" description="Helical" evidence="7">
    <location>
        <begin position="198"/>
        <end position="216"/>
    </location>
</feature>
<evidence type="ECO:0000256" key="4">
    <source>
        <dbReference type="ARBA" id="ARBA00022847"/>
    </source>
</evidence>
<dbReference type="Proteomes" id="UP000887013">
    <property type="component" value="Unassembled WGS sequence"/>
</dbReference>
<keyword evidence="6 7" id="KW-0472">Membrane</keyword>
<feature type="transmembrane region" description="Helical" evidence="7">
    <location>
        <begin position="222"/>
        <end position="244"/>
    </location>
</feature>
<name>A0A8X6T4E5_NEPPI</name>
<feature type="transmembrane region" description="Helical" evidence="7">
    <location>
        <begin position="29"/>
        <end position="53"/>
    </location>
</feature>
<evidence type="ECO:0000259" key="8">
    <source>
        <dbReference type="PROSITE" id="PS50850"/>
    </source>
</evidence>
<dbReference type="OrthoDB" id="2985014at2759"/>
<keyword evidence="10" id="KW-1185">Reference proteome</keyword>
<dbReference type="InterPro" id="IPR050382">
    <property type="entry name" value="MFS_Na/Anion_cotransporter"/>
</dbReference>
<dbReference type="AlphaFoldDB" id="A0A8X6T4E5"/>
<feature type="transmembrane region" description="Helical" evidence="7">
    <location>
        <begin position="60"/>
        <end position="78"/>
    </location>
</feature>
<keyword evidence="3 7" id="KW-0812">Transmembrane</keyword>
<evidence type="ECO:0000256" key="1">
    <source>
        <dbReference type="ARBA" id="ARBA00004141"/>
    </source>
</evidence>
<evidence type="ECO:0000313" key="9">
    <source>
        <dbReference type="EMBL" id="GFS72628.1"/>
    </source>
</evidence>
<feature type="domain" description="Major facilitator superfamily (MFS) profile" evidence="8">
    <location>
        <begin position="1"/>
        <end position="253"/>
    </location>
</feature>
<dbReference type="EMBL" id="BMAW01001114">
    <property type="protein sequence ID" value="GFS72628.1"/>
    <property type="molecule type" value="Genomic_DNA"/>
</dbReference>
<feature type="non-terminal residue" evidence="9">
    <location>
        <position position="253"/>
    </location>
</feature>
<dbReference type="Gene3D" id="1.20.1250.20">
    <property type="entry name" value="MFS general substrate transporter like domains"/>
    <property type="match status" value="2"/>
</dbReference>
<keyword evidence="4" id="KW-0769">Symport</keyword>
<organism evidence="9 10">
    <name type="scientific">Nephila pilipes</name>
    <name type="common">Giant wood spider</name>
    <name type="synonym">Nephila maculata</name>
    <dbReference type="NCBI Taxonomy" id="299642"/>
    <lineage>
        <taxon>Eukaryota</taxon>
        <taxon>Metazoa</taxon>
        <taxon>Ecdysozoa</taxon>
        <taxon>Arthropoda</taxon>
        <taxon>Chelicerata</taxon>
        <taxon>Arachnida</taxon>
        <taxon>Araneae</taxon>
        <taxon>Araneomorphae</taxon>
        <taxon>Entelegynae</taxon>
        <taxon>Araneoidea</taxon>
        <taxon>Nephilidae</taxon>
        <taxon>Nephila</taxon>
    </lineage>
</organism>
<evidence type="ECO:0000256" key="2">
    <source>
        <dbReference type="ARBA" id="ARBA00022448"/>
    </source>
</evidence>
<dbReference type="InterPro" id="IPR020846">
    <property type="entry name" value="MFS_dom"/>
</dbReference>
<gene>
    <name evidence="9" type="primary">Slc17a5</name>
    <name evidence="9" type="ORF">NPIL_444842</name>
</gene>
<keyword evidence="5 7" id="KW-1133">Transmembrane helix</keyword>
<evidence type="ECO:0000256" key="6">
    <source>
        <dbReference type="ARBA" id="ARBA00023136"/>
    </source>
</evidence>
<dbReference type="InterPro" id="IPR036259">
    <property type="entry name" value="MFS_trans_sf"/>
</dbReference>
<proteinExistence type="predicted"/>
<evidence type="ECO:0000256" key="3">
    <source>
        <dbReference type="ARBA" id="ARBA00022692"/>
    </source>
</evidence>
<keyword evidence="2" id="KW-0813">Transport</keyword>
<dbReference type="GO" id="GO:0015293">
    <property type="term" value="F:symporter activity"/>
    <property type="evidence" value="ECO:0007669"/>
    <property type="project" value="UniProtKB-KW"/>
</dbReference>
<evidence type="ECO:0000313" key="10">
    <source>
        <dbReference type="Proteomes" id="UP000887013"/>
    </source>
</evidence>
<feature type="non-terminal residue" evidence="9">
    <location>
        <position position="1"/>
    </location>
</feature>
<dbReference type="InterPro" id="IPR011701">
    <property type="entry name" value="MFS"/>
</dbReference>
<dbReference type="PANTHER" id="PTHR11662">
    <property type="entry name" value="SOLUTE CARRIER FAMILY 17"/>
    <property type="match status" value="1"/>
</dbReference>
<reference evidence="9" key="1">
    <citation type="submission" date="2020-08" db="EMBL/GenBank/DDBJ databases">
        <title>Multicomponent nature underlies the extraordinary mechanical properties of spider dragline silk.</title>
        <authorList>
            <person name="Kono N."/>
            <person name="Nakamura H."/>
            <person name="Mori M."/>
            <person name="Yoshida Y."/>
            <person name="Ohtoshi R."/>
            <person name="Malay A.D."/>
            <person name="Moran D.A.P."/>
            <person name="Tomita M."/>
            <person name="Numata K."/>
            <person name="Arakawa K."/>
        </authorList>
    </citation>
    <scope>NUCLEOTIDE SEQUENCE</scope>
</reference>
<dbReference type="PROSITE" id="PS50850">
    <property type="entry name" value="MFS"/>
    <property type="match status" value="1"/>
</dbReference>
<evidence type="ECO:0000256" key="5">
    <source>
        <dbReference type="ARBA" id="ARBA00022989"/>
    </source>
</evidence>
<comment type="caution">
    <text evidence="9">The sequence shown here is derived from an EMBL/GenBank/DDBJ whole genome shotgun (WGS) entry which is preliminary data.</text>
</comment>
<dbReference type="FunFam" id="1.20.1250.20:FF:000003">
    <property type="entry name" value="Solute carrier family 17 member 3"/>
    <property type="match status" value="1"/>
</dbReference>
<dbReference type="GO" id="GO:0006820">
    <property type="term" value="P:monoatomic anion transport"/>
    <property type="evidence" value="ECO:0007669"/>
    <property type="project" value="TreeGrafter"/>
</dbReference>
<dbReference type="SUPFAM" id="SSF103473">
    <property type="entry name" value="MFS general substrate transporter"/>
    <property type="match status" value="1"/>
</dbReference>
<dbReference type="GO" id="GO:0016020">
    <property type="term" value="C:membrane"/>
    <property type="evidence" value="ECO:0007669"/>
    <property type="project" value="UniProtKB-SubCell"/>
</dbReference>
<sequence>EAELGEGVTFPAMSALLGRWAPKMERSRMSAIISSGSAIGSVVSFALSGLICATIGWPSVFYISGILGVIWTVFWLWLVHETPESHPSITQEEIALIQFGRDDKVWQRSATPWKSILTSKYVWALTVVHFGSSWGFYTFLTELPTYLARILHVDIKRNGAISSFPHLISAGLSILTSTLADKLRATGKYRINTIRKSFNSIGCFIPALCIGVAGYVGCQPTIIISLLIVMMGMGGISHAGHGVAHIDMSPEYA</sequence>
<evidence type="ECO:0000256" key="7">
    <source>
        <dbReference type="SAM" id="Phobius"/>
    </source>
</evidence>
<comment type="subcellular location">
    <subcellularLocation>
        <location evidence="1">Membrane</location>
        <topology evidence="1">Multi-pass membrane protein</topology>
    </subcellularLocation>
</comment>
<feature type="transmembrane region" description="Helical" evidence="7">
    <location>
        <begin position="121"/>
        <end position="140"/>
    </location>
</feature>
<dbReference type="Pfam" id="PF07690">
    <property type="entry name" value="MFS_1"/>
    <property type="match status" value="1"/>
</dbReference>